<keyword evidence="1" id="KW-1133">Transmembrane helix</keyword>
<gene>
    <name evidence="2" type="ORF">KDL01_00060</name>
</gene>
<feature type="transmembrane region" description="Helical" evidence="1">
    <location>
        <begin position="159"/>
        <end position="180"/>
    </location>
</feature>
<evidence type="ECO:0000313" key="2">
    <source>
        <dbReference type="EMBL" id="MBR7831630.1"/>
    </source>
</evidence>
<feature type="transmembrane region" description="Helical" evidence="1">
    <location>
        <begin position="251"/>
        <end position="272"/>
    </location>
</feature>
<dbReference type="Proteomes" id="UP000675781">
    <property type="component" value="Unassembled WGS sequence"/>
</dbReference>
<evidence type="ECO:0000256" key="1">
    <source>
        <dbReference type="SAM" id="Phobius"/>
    </source>
</evidence>
<dbReference type="AlphaFoldDB" id="A0A941IKA5"/>
<proteinExistence type="predicted"/>
<sequence>MQRHDAPERAAAAPHAGVGHLLKNLWIPLYMALAMSLAYIGGFHQAEPHHIPVAVVATSSSERALAQKIQAAAGDALDVRTVAGSAQGQAEVASGQVSGSFSLSATGADPRLVIDTAASPTTAQAVTTAFDQVAAQQDVRLDVVDLGPLPSYDSLGQNVFFLLVAVTVGSYTLAATLGAAGAGVRPWRRAGIGVLGAGVISAIAVAVADPLIGAVRGHAWELFGMSWLYAAAVVLIGAGLHTFLKKANTPALVTIFVALNFTTSGGVFAPILQAGFFRALSHVWIGAGYVSGGQSMLYRGGAGFGADLLRIALWFAAGVVVMGAAAVTEHRRSRPAAPVCATEEELEVEQEQELEAIAA</sequence>
<feature type="transmembrane region" description="Helical" evidence="1">
    <location>
        <begin position="308"/>
        <end position="327"/>
    </location>
</feature>
<evidence type="ECO:0000313" key="3">
    <source>
        <dbReference type="Proteomes" id="UP000675781"/>
    </source>
</evidence>
<feature type="transmembrane region" description="Helical" evidence="1">
    <location>
        <begin position="192"/>
        <end position="215"/>
    </location>
</feature>
<comment type="caution">
    <text evidence="2">The sequence shown here is derived from an EMBL/GenBank/DDBJ whole genome shotgun (WGS) entry which is preliminary data.</text>
</comment>
<dbReference type="RefSeq" id="WP_212526164.1">
    <property type="nucleotide sequence ID" value="NZ_JAGSOG010000001.1"/>
</dbReference>
<accession>A0A941IKA5</accession>
<name>A0A941IKA5_9ACTN</name>
<organism evidence="2 3">
    <name type="scientific">Actinospica durhamensis</name>
    <dbReference type="NCBI Taxonomy" id="1508375"/>
    <lineage>
        <taxon>Bacteria</taxon>
        <taxon>Bacillati</taxon>
        <taxon>Actinomycetota</taxon>
        <taxon>Actinomycetes</taxon>
        <taxon>Catenulisporales</taxon>
        <taxon>Actinospicaceae</taxon>
        <taxon>Actinospica</taxon>
    </lineage>
</organism>
<feature type="transmembrane region" description="Helical" evidence="1">
    <location>
        <begin position="21"/>
        <end position="40"/>
    </location>
</feature>
<reference evidence="2" key="1">
    <citation type="submission" date="2021-04" db="EMBL/GenBank/DDBJ databases">
        <title>Genome based classification of Actinospica acidithermotolerans sp. nov., an actinobacterium isolated from an Indonesian hot spring.</title>
        <authorList>
            <person name="Kusuma A.B."/>
            <person name="Putra K.E."/>
            <person name="Nafisah S."/>
            <person name="Loh J."/>
            <person name="Nouioui I."/>
            <person name="Goodfellow M."/>
        </authorList>
    </citation>
    <scope>NUCLEOTIDE SEQUENCE</scope>
    <source>
        <strain evidence="2">CSCA 57</strain>
    </source>
</reference>
<feature type="transmembrane region" description="Helical" evidence="1">
    <location>
        <begin position="227"/>
        <end position="244"/>
    </location>
</feature>
<protein>
    <submittedName>
        <fullName evidence="2">Uncharacterized protein</fullName>
    </submittedName>
</protein>
<keyword evidence="1" id="KW-0472">Membrane</keyword>
<keyword evidence="3" id="KW-1185">Reference proteome</keyword>
<keyword evidence="1" id="KW-0812">Transmembrane</keyword>
<dbReference type="EMBL" id="JAGSOG010000001">
    <property type="protein sequence ID" value="MBR7831630.1"/>
    <property type="molecule type" value="Genomic_DNA"/>
</dbReference>